<feature type="transmembrane region" description="Helical" evidence="5">
    <location>
        <begin position="36"/>
        <end position="60"/>
    </location>
</feature>
<organism evidence="6 7">
    <name type="scientific">Citrifermentans bemidjiense (strain ATCC BAA-1014 / DSM 16622 / JCM 12645 / Bem)</name>
    <name type="common">Geobacter bemidjiensis</name>
    <dbReference type="NCBI Taxonomy" id="404380"/>
    <lineage>
        <taxon>Bacteria</taxon>
        <taxon>Pseudomonadati</taxon>
        <taxon>Thermodesulfobacteriota</taxon>
        <taxon>Desulfuromonadia</taxon>
        <taxon>Geobacterales</taxon>
        <taxon>Geobacteraceae</taxon>
        <taxon>Citrifermentans</taxon>
    </lineage>
</organism>
<dbReference type="Gene3D" id="1.20.1280.290">
    <property type="match status" value="1"/>
</dbReference>
<feature type="transmembrane region" description="Helical" evidence="5">
    <location>
        <begin position="66"/>
        <end position="86"/>
    </location>
</feature>
<dbReference type="KEGG" id="gbm:Gbem_1584"/>
<gene>
    <name evidence="6" type="ordered locus">Gbem_1584</name>
</gene>
<evidence type="ECO:0000256" key="3">
    <source>
        <dbReference type="ARBA" id="ARBA00022989"/>
    </source>
</evidence>
<feature type="transmembrane region" description="Helical" evidence="5">
    <location>
        <begin position="6"/>
        <end position="24"/>
    </location>
</feature>
<name>B5E8L7_CITBB</name>
<protein>
    <submittedName>
        <fullName evidence="6">Uncharacterized protein</fullName>
    </submittedName>
</protein>
<dbReference type="Proteomes" id="UP000008825">
    <property type="component" value="Chromosome"/>
</dbReference>
<keyword evidence="4 5" id="KW-0472">Membrane</keyword>
<dbReference type="InterPro" id="IPR006603">
    <property type="entry name" value="PQ-loop_rpt"/>
</dbReference>
<dbReference type="EMBL" id="CP001124">
    <property type="protein sequence ID" value="ACH38602.1"/>
    <property type="molecule type" value="Genomic_DNA"/>
</dbReference>
<dbReference type="RefSeq" id="WP_012530018.1">
    <property type="nucleotide sequence ID" value="NC_011146.1"/>
</dbReference>
<keyword evidence="3 5" id="KW-1133">Transmembrane helix</keyword>
<evidence type="ECO:0000256" key="2">
    <source>
        <dbReference type="ARBA" id="ARBA00022692"/>
    </source>
</evidence>
<dbReference type="AlphaFoldDB" id="B5E8L7"/>
<dbReference type="Pfam" id="PF04193">
    <property type="entry name" value="PQ-loop"/>
    <property type="match status" value="1"/>
</dbReference>
<evidence type="ECO:0000256" key="1">
    <source>
        <dbReference type="ARBA" id="ARBA00004141"/>
    </source>
</evidence>
<keyword evidence="2 5" id="KW-0812">Transmembrane</keyword>
<accession>B5E8L7</accession>
<reference evidence="6 7" key="1">
    <citation type="submission" date="2008-07" db="EMBL/GenBank/DDBJ databases">
        <title>Complete sequence of Geobacter bemidjiensis BEM.</title>
        <authorList>
            <consortium name="US DOE Joint Genome Institute"/>
            <person name="Lucas S."/>
            <person name="Copeland A."/>
            <person name="Lapidus A."/>
            <person name="Glavina del Rio T."/>
            <person name="Dalin E."/>
            <person name="Tice H."/>
            <person name="Bruce D."/>
            <person name="Goodwin L."/>
            <person name="Pitluck S."/>
            <person name="Kiss H."/>
            <person name="Brettin T."/>
            <person name="Detter J.C."/>
            <person name="Han C."/>
            <person name="Kuske C.R."/>
            <person name="Schmutz J."/>
            <person name="Larimer F."/>
            <person name="Land M."/>
            <person name="Hauser L."/>
            <person name="Kyrpides N."/>
            <person name="Lykidis A."/>
            <person name="Lovley D."/>
            <person name="Richardson P."/>
        </authorList>
    </citation>
    <scope>NUCLEOTIDE SEQUENCE [LARGE SCALE GENOMIC DNA]</scope>
    <source>
        <strain evidence="7">ATCC BAA-1014 / DSM 16622 / JCM 12645 / Bem</strain>
    </source>
</reference>
<evidence type="ECO:0000256" key="4">
    <source>
        <dbReference type="ARBA" id="ARBA00023136"/>
    </source>
</evidence>
<proteinExistence type="predicted"/>
<comment type="subcellular location">
    <subcellularLocation>
        <location evidence="1">Membrane</location>
        <topology evidence="1">Multi-pass membrane protein</topology>
    </subcellularLocation>
</comment>
<dbReference type="GO" id="GO:0016020">
    <property type="term" value="C:membrane"/>
    <property type="evidence" value="ECO:0007669"/>
    <property type="project" value="UniProtKB-SubCell"/>
</dbReference>
<dbReference type="HOGENOM" id="CLU_173189_0_0_7"/>
<dbReference type="OrthoDB" id="7376373at2"/>
<keyword evidence="7" id="KW-1185">Reference proteome</keyword>
<evidence type="ECO:0000256" key="5">
    <source>
        <dbReference type="SAM" id="Phobius"/>
    </source>
</evidence>
<evidence type="ECO:0000313" key="6">
    <source>
        <dbReference type="EMBL" id="ACH38602.1"/>
    </source>
</evidence>
<evidence type="ECO:0000313" key="7">
    <source>
        <dbReference type="Proteomes" id="UP000008825"/>
    </source>
</evidence>
<sequence>MNCLFALKSLYALNGVIAVLLYLPQIAKAWKDRSHALSLSLVTFGGWSLGSLITALYASFLVRDQIFTAISLGNMAGSGAVFFIAASNRLASRGTSSIS</sequence>
<reference evidence="6 7" key="2">
    <citation type="journal article" date="2010" name="BMC Genomics">
        <title>The genome of Geobacter bemidjiensis, exemplar for the subsurface clade of Geobacter species that predominate in Fe(III)-reducing subsurface environments.</title>
        <authorList>
            <person name="Aklujkar M."/>
            <person name="Young N.D."/>
            <person name="Holmes D."/>
            <person name="Chavan M."/>
            <person name="Risso C."/>
            <person name="Kiss H.E."/>
            <person name="Han C.S."/>
            <person name="Land M.L."/>
            <person name="Lovley D.R."/>
        </authorList>
    </citation>
    <scope>NUCLEOTIDE SEQUENCE [LARGE SCALE GENOMIC DNA]</scope>
    <source>
        <strain evidence="7">ATCC BAA-1014 / DSM 16622 / JCM 12645 / Bem</strain>
    </source>
</reference>